<dbReference type="AlphaFoldDB" id="A0A256G911"/>
<organism evidence="1 2">
    <name type="scientific">Brucella pseudogrignonensis</name>
    <dbReference type="NCBI Taxonomy" id="419475"/>
    <lineage>
        <taxon>Bacteria</taxon>
        <taxon>Pseudomonadati</taxon>
        <taxon>Pseudomonadota</taxon>
        <taxon>Alphaproteobacteria</taxon>
        <taxon>Hyphomicrobiales</taxon>
        <taxon>Brucellaceae</taxon>
        <taxon>Brucella/Ochrobactrum group</taxon>
        <taxon>Brucella</taxon>
    </lineage>
</organism>
<name>A0A256G911_9HYPH</name>
<evidence type="ECO:0000313" key="2">
    <source>
        <dbReference type="Proteomes" id="UP000216188"/>
    </source>
</evidence>
<proteinExistence type="predicted"/>
<keyword evidence="2" id="KW-1185">Reference proteome</keyword>
<comment type="caution">
    <text evidence="1">The sequence shown here is derived from an EMBL/GenBank/DDBJ whole genome shotgun (WGS) entry which is preliminary data.</text>
</comment>
<accession>A0A256G911</accession>
<dbReference type="EMBL" id="NNRM01000041">
    <property type="protein sequence ID" value="OYR23141.1"/>
    <property type="molecule type" value="Genomic_DNA"/>
</dbReference>
<gene>
    <name evidence="1" type="ORF">CEV34_3886</name>
</gene>
<evidence type="ECO:0000313" key="1">
    <source>
        <dbReference type="EMBL" id="OYR23141.1"/>
    </source>
</evidence>
<protein>
    <submittedName>
        <fullName evidence="1">Uncharacterized protein</fullName>
    </submittedName>
</protein>
<dbReference type="Proteomes" id="UP000216188">
    <property type="component" value="Unassembled WGS sequence"/>
</dbReference>
<sequence>MSTIQKIGPLIKRDLPDWLSGIEETEAFKFCPRFLENGPTLYSF</sequence>
<reference evidence="1 2" key="1">
    <citation type="submission" date="2017-07" db="EMBL/GenBank/DDBJ databases">
        <title>Phylogenetic study on the rhizospheric bacterium Ochrobactrum sp. A44.</title>
        <authorList>
            <person name="Krzyzanowska D.M."/>
            <person name="Ossowicki A."/>
            <person name="Rajewska M."/>
            <person name="Maciag T."/>
            <person name="Kaczynski Z."/>
            <person name="Czerwicka M."/>
            <person name="Jafra S."/>
        </authorList>
    </citation>
    <scope>NUCLEOTIDE SEQUENCE [LARGE SCALE GENOMIC DNA]</scope>
    <source>
        <strain evidence="1 2">CCUG 30717</strain>
    </source>
</reference>